<comment type="caution">
    <text evidence="1">The sequence shown here is derived from an EMBL/GenBank/DDBJ whole genome shotgun (WGS) entry which is preliminary data.</text>
</comment>
<accession>A0A8J7W8P9</accession>
<proteinExistence type="predicted"/>
<keyword evidence="2" id="KW-1185">Reference proteome</keyword>
<reference evidence="1" key="1">
    <citation type="submission" date="2021-04" db="EMBL/GenBank/DDBJ databases">
        <authorList>
            <person name="Yoon J."/>
        </authorList>
    </citation>
    <scope>NUCLEOTIDE SEQUENCE</scope>
    <source>
        <strain evidence="1">KMU-90</strain>
    </source>
</reference>
<evidence type="ECO:0000313" key="2">
    <source>
        <dbReference type="Proteomes" id="UP000681356"/>
    </source>
</evidence>
<sequence length="177" mass="18857">MSFNTGYFAVVNTSRGDGDTALLTYVAGGSGSQHGRGLAPRGATSGAGPLQLYSTHQTSMQLHYPLRQKFFSGDITDFRFRYDAAAVPLTVSGPAGSSVVPCRLETVIGGTRRIHQSHLVKLVNIGAITTLSPMTLGIPVAQVPMYPVVRRIMGRARQLAQTVNSQAQEMLVGVLLV</sequence>
<evidence type="ECO:0000313" key="1">
    <source>
        <dbReference type="EMBL" id="MBS0122962.1"/>
    </source>
</evidence>
<dbReference type="RefSeq" id="WP_212534928.1">
    <property type="nucleotide sequence ID" value="NZ_JAGTUU010000001.1"/>
</dbReference>
<protein>
    <submittedName>
        <fullName evidence="1">Uncharacterized protein</fullName>
    </submittedName>
</protein>
<dbReference type="EMBL" id="JAGTUU010000001">
    <property type="protein sequence ID" value="MBS0122962.1"/>
    <property type="molecule type" value="Genomic_DNA"/>
</dbReference>
<dbReference type="Proteomes" id="UP000681356">
    <property type="component" value="Unassembled WGS sequence"/>
</dbReference>
<organism evidence="1 2">
    <name type="scientific">Thetidibacter halocola</name>
    <dbReference type="NCBI Taxonomy" id="2827239"/>
    <lineage>
        <taxon>Bacteria</taxon>
        <taxon>Pseudomonadati</taxon>
        <taxon>Pseudomonadota</taxon>
        <taxon>Alphaproteobacteria</taxon>
        <taxon>Rhodobacterales</taxon>
        <taxon>Roseobacteraceae</taxon>
        <taxon>Thetidibacter</taxon>
    </lineage>
</organism>
<name>A0A8J7W8P9_9RHOB</name>
<dbReference type="AlphaFoldDB" id="A0A8J7W8P9"/>
<gene>
    <name evidence="1" type="ORF">KB874_02355</name>
</gene>